<keyword evidence="6 10" id="KW-0630">Potassium</keyword>
<feature type="transmembrane region" description="Helical" evidence="10">
    <location>
        <begin position="491"/>
        <end position="515"/>
    </location>
</feature>
<dbReference type="Pfam" id="PF22776">
    <property type="entry name" value="K_trans_C"/>
    <property type="match status" value="1"/>
</dbReference>
<dbReference type="EMBL" id="JAYMYR010000007">
    <property type="protein sequence ID" value="KAK7354448.1"/>
    <property type="molecule type" value="Genomic_DNA"/>
</dbReference>
<comment type="similarity">
    <text evidence="2 10">Belongs to the HAK/KUP transporter (TC 2.A.72.3) family.</text>
</comment>
<feature type="transmembrane region" description="Helical" evidence="10">
    <location>
        <begin position="222"/>
        <end position="241"/>
    </location>
</feature>
<feature type="transmembrane region" description="Helical" evidence="10">
    <location>
        <begin position="142"/>
        <end position="162"/>
    </location>
</feature>
<reference evidence="14 15" key="1">
    <citation type="submission" date="2024-01" db="EMBL/GenBank/DDBJ databases">
        <title>The genomes of 5 underutilized Papilionoideae crops provide insights into root nodulation and disease resistanc.</title>
        <authorList>
            <person name="Jiang F."/>
        </authorList>
    </citation>
    <scope>NUCLEOTIDE SEQUENCE [LARGE SCALE GENOMIC DNA]</scope>
    <source>
        <strain evidence="14">JINMINGXINNONG_FW02</strain>
        <tissue evidence="14">Leaves</tissue>
    </source>
</reference>
<dbReference type="InterPro" id="IPR003855">
    <property type="entry name" value="K+_transporter"/>
</dbReference>
<dbReference type="PANTHER" id="PTHR30540:SF94">
    <property type="entry name" value="POTASSIUM TRANSPORTER 5"/>
    <property type="match status" value="1"/>
</dbReference>
<feature type="transmembrane region" description="Helical" evidence="10">
    <location>
        <begin position="370"/>
        <end position="390"/>
    </location>
</feature>
<dbReference type="Pfam" id="PF02705">
    <property type="entry name" value="K_trans"/>
    <property type="match status" value="1"/>
</dbReference>
<dbReference type="Proteomes" id="UP001374584">
    <property type="component" value="Unassembled WGS sequence"/>
</dbReference>
<name>A0AAN9MLU6_PHACN</name>
<evidence type="ECO:0000256" key="3">
    <source>
        <dbReference type="ARBA" id="ARBA00022448"/>
    </source>
</evidence>
<organism evidence="14 15">
    <name type="scientific">Phaseolus coccineus</name>
    <name type="common">Scarlet runner bean</name>
    <name type="synonym">Phaseolus multiflorus</name>
    <dbReference type="NCBI Taxonomy" id="3886"/>
    <lineage>
        <taxon>Eukaryota</taxon>
        <taxon>Viridiplantae</taxon>
        <taxon>Streptophyta</taxon>
        <taxon>Embryophyta</taxon>
        <taxon>Tracheophyta</taxon>
        <taxon>Spermatophyta</taxon>
        <taxon>Magnoliopsida</taxon>
        <taxon>eudicotyledons</taxon>
        <taxon>Gunneridae</taxon>
        <taxon>Pentapetalae</taxon>
        <taxon>rosids</taxon>
        <taxon>fabids</taxon>
        <taxon>Fabales</taxon>
        <taxon>Fabaceae</taxon>
        <taxon>Papilionoideae</taxon>
        <taxon>50 kb inversion clade</taxon>
        <taxon>NPAAA clade</taxon>
        <taxon>indigoferoid/millettioid clade</taxon>
        <taxon>Phaseoleae</taxon>
        <taxon>Phaseolus</taxon>
    </lineage>
</organism>
<feature type="transmembrane region" description="Helical" evidence="10">
    <location>
        <begin position="522"/>
        <end position="542"/>
    </location>
</feature>
<dbReference type="GO" id="GO:0005886">
    <property type="term" value="C:plasma membrane"/>
    <property type="evidence" value="ECO:0007669"/>
    <property type="project" value="UniProtKB-SubCell"/>
</dbReference>
<feature type="transmembrane region" description="Helical" evidence="10">
    <location>
        <begin position="100"/>
        <end position="122"/>
    </location>
</feature>
<keyword evidence="3" id="KW-0813">Transport</keyword>
<feature type="region of interest" description="Disordered" evidence="11">
    <location>
        <begin position="708"/>
        <end position="758"/>
    </location>
</feature>
<evidence type="ECO:0000259" key="12">
    <source>
        <dbReference type="Pfam" id="PF02705"/>
    </source>
</evidence>
<feature type="transmembrane region" description="Helical" evidence="10">
    <location>
        <begin position="467"/>
        <end position="485"/>
    </location>
</feature>
<keyword evidence="4 10" id="KW-0633">Potassium transport</keyword>
<feature type="domain" description="K+ potassium transporter integral membrane" evidence="12">
    <location>
        <begin position="102"/>
        <end position="582"/>
    </location>
</feature>
<protein>
    <recommendedName>
        <fullName evidence="10">Potassium transporter</fullName>
    </recommendedName>
</protein>
<keyword evidence="9 10" id="KW-0472">Membrane</keyword>
<evidence type="ECO:0000256" key="5">
    <source>
        <dbReference type="ARBA" id="ARBA00022692"/>
    </source>
</evidence>
<gene>
    <name evidence="14" type="ORF">VNO80_19912</name>
</gene>
<keyword evidence="15" id="KW-1185">Reference proteome</keyword>
<evidence type="ECO:0000313" key="14">
    <source>
        <dbReference type="EMBL" id="KAK7354448.1"/>
    </source>
</evidence>
<evidence type="ECO:0000259" key="13">
    <source>
        <dbReference type="Pfam" id="PF22776"/>
    </source>
</evidence>
<sequence length="837" mass="93250">MMTCVPIKTKPKEDRNIEEKVTVSVKMSGAEGEAYGKKMTEEEEVVAETGGTVDAERKPKLKERKVSWSKLRRVDSLNLEAGRVSMAAHNPYEMGWRTTFCLAFQSIGVVYGDIGTSPLYVFSSTFTNGIKHEDDVLGVLSLIIYTIILIPFLKYVFIVLWANDNGNGGAFALYSLICRHMKMSLIPNEQPEDRELSNYKLQTPSSEVKWVDKLKQKLEGSLVSRVALLFLAIMGTSMVIGDGILTPSISVLSAVSGISKSLGQDAVVGITVAVLIILFSAQRFGTDKVGFTFAPIILVWFFFIGGIGLYNLFKYDIKVLRAFYPKYIFDYFKRNGKDGWLSLGGAFLCITGSEAMFADLGHFDVRSIQISFSCITCPAIVVAYIGQAAYLRKFPQDVANTFYACVPHPLYWPTFVVAVVASIIASQAMISGAFSIISQALSLGCFPRVKVVHTSIKHQGQVYIPEINYMFMFACILVCVAFKTTEKISHAYGIAVIGDMMITTTLVSLIMLVLWKKSLWRVALFFLGFGFIEIVYFSSQLTKFTGGGYLPIVLALFLTMVMGIWHYVHKERYMFELKNKISNAYLNEVANNPNVRRVPGIGLMYSELVQGIPPIFSHLIGSIPSIHSIVVFVSIKAILVSNVASEERFLFRQVGPREYKVFRCVVRHGYNDVLEDLAEFESQLIQSLKAYVQEENYSMAEVEVSESATEQATVVESSDKREAHHSSNKINQNQSTSASSNSIQSLGGSTAKSSSNLLAPPIHGAEEELKFINRALEKGVVYMLAEAEVVAHPNSSIFNKIVVNYVYSFFRKNFRQGQDSIVIPRKRLLKVGMTYEL</sequence>
<feature type="region of interest" description="Disordered" evidence="11">
    <location>
        <begin position="32"/>
        <end position="52"/>
    </location>
</feature>
<feature type="domain" description="K+ potassium transporter C-terminal" evidence="13">
    <location>
        <begin position="599"/>
        <end position="837"/>
    </location>
</feature>
<feature type="transmembrane region" description="Helical" evidence="10">
    <location>
        <begin position="548"/>
        <end position="568"/>
    </location>
</feature>
<proteinExistence type="inferred from homology"/>
<feature type="compositionally biased region" description="Polar residues" evidence="11">
    <location>
        <begin position="746"/>
        <end position="757"/>
    </location>
</feature>
<dbReference type="GO" id="GO:0015079">
    <property type="term" value="F:potassium ion transmembrane transporter activity"/>
    <property type="evidence" value="ECO:0007669"/>
    <property type="project" value="UniProtKB-UniRule"/>
</dbReference>
<keyword evidence="8 10" id="KW-0406">Ion transport</keyword>
<keyword evidence="5 10" id="KW-0812">Transmembrane</keyword>
<evidence type="ECO:0000256" key="10">
    <source>
        <dbReference type="RuleBase" id="RU321113"/>
    </source>
</evidence>
<comment type="caution">
    <text evidence="10">Lacks conserved residue(s) required for the propagation of feature annotation.</text>
</comment>
<comment type="function">
    <text evidence="10">Potassium transporter.</text>
</comment>
<evidence type="ECO:0000256" key="9">
    <source>
        <dbReference type="ARBA" id="ARBA00023136"/>
    </source>
</evidence>
<dbReference type="NCBIfam" id="TIGR00794">
    <property type="entry name" value="kup"/>
    <property type="match status" value="1"/>
</dbReference>
<feature type="transmembrane region" description="Helical" evidence="10">
    <location>
        <begin position="339"/>
        <end position="358"/>
    </location>
</feature>
<evidence type="ECO:0000256" key="11">
    <source>
        <dbReference type="SAM" id="MobiDB-lite"/>
    </source>
</evidence>
<evidence type="ECO:0000256" key="2">
    <source>
        <dbReference type="ARBA" id="ARBA00008440"/>
    </source>
</evidence>
<dbReference type="PANTHER" id="PTHR30540">
    <property type="entry name" value="OSMOTIC STRESS POTASSIUM TRANSPORTER"/>
    <property type="match status" value="1"/>
</dbReference>
<feature type="transmembrane region" description="Helical" evidence="10">
    <location>
        <begin position="410"/>
        <end position="430"/>
    </location>
</feature>
<evidence type="ECO:0000256" key="7">
    <source>
        <dbReference type="ARBA" id="ARBA00022989"/>
    </source>
</evidence>
<dbReference type="InterPro" id="IPR053952">
    <property type="entry name" value="K_trans_C"/>
</dbReference>
<evidence type="ECO:0000256" key="6">
    <source>
        <dbReference type="ARBA" id="ARBA00022958"/>
    </source>
</evidence>
<dbReference type="AlphaFoldDB" id="A0AAN9MLU6"/>
<feature type="transmembrane region" description="Helical" evidence="10">
    <location>
        <begin position="293"/>
        <end position="313"/>
    </location>
</feature>
<keyword evidence="7 10" id="KW-1133">Transmembrane helix</keyword>
<evidence type="ECO:0000256" key="1">
    <source>
        <dbReference type="ARBA" id="ARBA00004651"/>
    </source>
</evidence>
<evidence type="ECO:0000256" key="8">
    <source>
        <dbReference type="ARBA" id="ARBA00023065"/>
    </source>
</evidence>
<dbReference type="InterPro" id="IPR053951">
    <property type="entry name" value="K_trans_N"/>
</dbReference>
<evidence type="ECO:0000256" key="4">
    <source>
        <dbReference type="ARBA" id="ARBA00022538"/>
    </source>
</evidence>
<accession>A0AAN9MLU6</accession>
<comment type="subcellular location">
    <subcellularLocation>
        <location evidence="1">Cell membrane</location>
        <topology evidence="1">Multi-pass membrane protein</topology>
    </subcellularLocation>
    <subcellularLocation>
        <location evidence="10">Membrane</location>
        <topology evidence="10">Multi-pass membrane protein</topology>
    </subcellularLocation>
</comment>
<feature type="compositionally biased region" description="Low complexity" evidence="11">
    <location>
        <begin position="731"/>
        <end position="745"/>
    </location>
</feature>
<evidence type="ECO:0000313" key="15">
    <source>
        <dbReference type="Proteomes" id="UP001374584"/>
    </source>
</evidence>
<comment type="caution">
    <text evidence="14">The sequence shown here is derived from an EMBL/GenBank/DDBJ whole genome shotgun (WGS) entry which is preliminary data.</text>
</comment>